<feature type="compositionally biased region" description="Pro residues" evidence="1">
    <location>
        <begin position="74"/>
        <end position="90"/>
    </location>
</feature>
<dbReference type="RefSeq" id="WP_214094933.1">
    <property type="nucleotide sequence ID" value="NZ_JAHCLR010000079.1"/>
</dbReference>
<feature type="signal peptide" evidence="2">
    <location>
        <begin position="1"/>
        <end position="22"/>
    </location>
</feature>
<comment type="caution">
    <text evidence="3">The sequence shown here is derived from an EMBL/GenBank/DDBJ whole genome shotgun (WGS) entry which is preliminary data.</text>
</comment>
<dbReference type="Proteomes" id="UP001519535">
    <property type="component" value="Unassembled WGS sequence"/>
</dbReference>
<dbReference type="EMBL" id="JAHCLR010000079">
    <property type="protein sequence ID" value="MBS9536092.1"/>
    <property type="molecule type" value="Genomic_DNA"/>
</dbReference>
<name>A0ABS5RP86_9MYCO</name>
<keyword evidence="2" id="KW-0732">Signal</keyword>
<sequence length="90" mass="8956">MNRRIATGIGAALIAALIPIGAATIDRGPATDVPAAVAIAAPVTGPICLDSAGFGGVYCIWPEQPRRPARNSPPASPAPPPAQNQPPAAN</sequence>
<gene>
    <name evidence="3" type="ORF">KIH27_21140</name>
</gene>
<keyword evidence="4" id="KW-1185">Reference proteome</keyword>
<protein>
    <submittedName>
        <fullName evidence="3">Uncharacterized protein</fullName>
    </submittedName>
</protein>
<accession>A0ABS5RP86</accession>
<feature type="chain" id="PRO_5045875606" evidence="2">
    <location>
        <begin position="23"/>
        <end position="90"/>
    </location>
</feature>
<evidence type="ECO:0000313" key="3">
    <source>
        <dbReference type="EMBL" id="MBS9536092.1"/>
    </source>
</evidence>
<reference evidence="3 4" key="1">
    <citation type="submission" date="2021-05" db="EMBL/GenBank/DDBJ databases">
        <title>Mycobacterium acidophilum sp. nov., an extremely acid-tolerant member of the genus Mycobacterium.</title>
        <authorList>
            <person name="Xia J."/>
        </authorList>
    </citation>
    <scope>NUCLEOTIDE SEQUENCE [LARGE SCALE GENOMIC DNA]</scope>
    <source>
        <strain evidence="3 4">M1</strain>
    </source>
</reference>
<proteinExistence type="predicted"/>
<feature type="region of interest" description="Disordered" evidence="1">
    <location>
        <begin position="63"/>
        <end position="90"/>
    </location>
</feature>
<evidence type="ECO:0000313" key="4">
    <source>
        <dbReference type="Proteomes" id="UP001519535"/>
    </source>
</evidence>
<organism evidence="3 4">
    <name type="scientific">Mycolicibacter acidiphilus</name>
    <dbReference type="NCBI Taxonomy" id="2835306"/>
    <lineage>
        <taxon>Bacteria</taxon>
        <taxon>Bacillati</taxon>
        <taxon>Actinomycetota</taxon>
        <taxon>Actinomycetes</taxon>
        <taxon>Mycobacteriales</taxon>
        <taxon>Mycobacteriaceae</taxon>
        <taxon>Mycolicibacter</taxon>
    </lineage>
</organism>
<evidence type="ECO:0000256" key="1">
    <source>
        <dbReference type="SAM" id="MobiDB-lite"/>
    </source>
</evidence>
<evidence type="ECO:0000256" key="2">
    <source>
        <dbReference type="SAM" id="SignalP"/>
    </source>
</evidence>